<dbReference type="Proteomes" id="UP000554482">
    <property type="component" value="Unassembled WGS sequence"/>
</dbReference>
<proteinExistence type="predicted"/>
<feature type="signal peptide" evidence="1">
    <location>
        <begin position="1"/>
        <end position="26"/>
    </location>
</feature>
<dbReference type="AlphaFoldDB" id="A0A7J6UZB3"/>
<evidence type="ECO:0000259" key="2">
    <source>
        <dbReference type="Pfam" id="PF24865"/>
    </source>
</evidence>
<gene>
    <name evidence="3" type="ORF">FRX31_032622</name>
</gene>
<name>A0A7J6UZB3_THATH</name>
<evidence type="ECO:0000313" key="4">
    <source>
        <dbReference type="Proteomes" id="UP000554482"/>
    </source>
</evidence>
<dbReference type="EMBL" id="JABWDY010040919">
    <property type="protein sequence ID" value="KAF5177791.1"/>
    <property type="molecule type" value="Genomic_DNA"/>
</dbReference>
<feature type="domain" description="DUF7731" evidence="2">
    <location>
        <begin position="34"/>
        <end position="132"/>
    </location>
</feature>
<dbReference type="InterPro" id="IPR056633">
    <property type="entry name" value="DUF7731"/>
</dbReference>
<evidence type="ECO:0000256" key="1">
    <source>
        <dbReference type="SAM" id="SignalP"/>
    </source>
</evidence>
<keyword evidence="1" id="KW-0732">Signal</keyword>
<accession>A0A7J6UZB3</accession>
<dbReference type="Pfam" id="PF24865">
    <property type="entry name" value="DUF7731"/>
    <property type="match status" value="1"/>
</dbReference>
<keyword evidence="4" id="KW-1185">Reference proteome</keyword>
<feature type="chain" id="PRO_5029731913" evidence="1">
    <location>
        <begin position="27"/>
        <end position="160"/>
    </location>
</feature>
<comment type="caution">
    <text evidence="3">The sequence shown here is derived from an EMBL/GenBank/DDBJ whole genome shotgun (WGS) entry which is preliminary data.</text>
</comment>
<dbReference type="OrthoDB" id="1843925at2759"/>
<organism evidence="3 4">
    <name type="scientific">Thalictrum thalictroides</name>
    <name type="common">Rue-anemone</name>
    <name type="synonym">Anemone thalictroides</name>
    <dbReference type="NCBI Taxonomy" id="46969"/>
    <lineage>
        <taxon>Eukaryota</taxon>
        <taxon>Viridiplantae</taxon>
        <taxon>Streptophyta</taxon>
        <taxon>Embryophyta</taxon>
        <taxon>Tracheophyta</taxon>
        <taxon>Spermatophyta</taxon>
        <taxon>Magnoliopsida</taxon>
        <taxon>Ranunculales</taxon>
        <taxon>Ranunculaceae</taxon>
        <taxon>Thalictroideae</taxon>
        <taxon>Thalictrum</taxon>
    </lineage>
</organism>
<dbReference type="PANTHER" id="PTHR34366:SF2">
    <property type="entry name" value="OS07G0289901 PROTEIN"/>
    <property type="match status" value="1"/>
</dbReference>
<sequence length="160" mass="18581">MAFSLNPKAFFFVLILFTFAVFCCKSEDEEYDPAVIISRALVCFHDKYIYKSCDESCRLTQSGNINVSPEETDQFCEGPCFEESNHVLNCLNDVFSHFLFYNEATIKDVRATLRAGCSHTIERGNFNVAEHMESDAWKVIQHSEYMYMLIMLGFYLLLWN</sequence>
<protein>
    <submittedName>
        <fullName evidence="3">Glycine-rich protein family</fullName>
    </submittedName>
</protein>
<dbReference type="PANTHER" id="PTHR34366">
    <property type="entry name" value="OS07G0289901 PROTEIN-RELATED"/>
    <property type="match status" value="1"/>
</dbReference>
<reference evidence="3 4" key="1">
    <citation type="submission" date="2020-06" db="EMBL/GenBank/DDBJ databases">
        <title>Transcriptomic and genomic resources for Thalictrum thalictroides and T. hernandezii: Facilitating candidate gene discovery in an emerging model plant lineage.</title>
        <authorList>
            <person name="Arias T."/>
            <person name="Riano-Pachon D.M."/>
            <person name="Di Stilio V.S."/>
        </authorList>
    </citation>
    <scope>NUCLEOTIDE SEQUENCE [LARGE SCALE GENOMIC DNA]</scope>
    <source>
        <strain evidence="4">cv. WT478/WT964</strain>
        <tissue evidence="3">Leaves</tissue>
    </source>
</reference>
<evidence type="ECO:0000313" key="3">
    <source>
        <dbReference type="EMBL" id="KAF5177791.1"/>
    </source>
</evidence>